<dbReference type="RefSeq" id="WP_020912800.1">
    <property type="nucleotide sequence ID" value="NC_011566.1"/>
</dbReference>
<dbReference type="EMBL" id="CP000472">
    <property type="protein sequence ID" value="ACJ29444.1"/>
    <property type="molecule type" value="Genomic_DNA"/>
</dbReference>
<sequence>MSKPDRDRVVFHSIHDMSSGHYLSKAEPLLNSELSEDIKDINDILELYNISLFFEKEIYLKNWSETDIVAYKEKVNSFKTVVGKFITNIDDSSFLSHFENIFYGYCESFWVLINNYQQFKRISPSQIEEVLNKYPHQIRYLLSQKKLVNKYKLVLCEFLKSYQ</sequence>
<accession>B8CMQ4</accession>
<protein>
    <submittedName>
        <fullName evidence="1">Uncharacterized protein</fullName>
    </submittedName>
</protein>
<dbReference type="OrthoDB" id="2846443at2"/>
<dbReference type="AlphaFoldDB" id="B8CMQ4"/>
<dbReference type="eggNOG" id="ENOG502Z8SZ">
    <property type="taxonomic scope" value="Bacteria"/>
</dbReference>
<dbReference type="HOGENOM" id="CLU_1625929_0_0_6"/>
<proteinExistence type="predicted"/>
<evidence type="ECO:0000313" key="2">
    <source>
        <dbReference type="Proteomes" id="UP000000753"/>
    </source>
</evidence>
<name>B8CMQ4_SHEPW</name>
<organism evidence="1 2">
    <name type="scientific">Shewanella piezotolerans (strain WP3 / JCM 13877)</name>
    <dbReference type="NCBI Taxonomy" id="225849"/>
    <lineage>
        <taxon>Bacteria</taxon>
        <taxon>Pseudomonadati</taxon>
        <taxon>Pseudomonadota</taxon>
        <taxon>Gammaproteobacteria</taxon>
        <taxon>Alteromonadales</taxon>
        <taxon>Shewanellaceae</taxon>
        <taxon>Shewanella</taxon>
    </lineage>
</organism>
<dbReference type="Proteomes" id="UP000000753">
    <property type="component" value="Chromosome"/>
</dbReference>
<dbReference type="STRING" id="225849.swp_2713"/>
<keyword evidence="2" id="KW-1185">Reference proteome</keyword>
<evidence type="ECO:0000313" key="1">
    <source>
        <dbReference type="EMBL" id="ACJ29444.1"/>
    </source>
</evidence>
<gene>
    <name evidence="1" type="ordered locus">swp_2713</name>
</gene>
<reference evidence="1 2" key="1">
    <citation type="journal article" date="2008" name="PLoS ONE">
        <title>Environmental adaptation: genomic analysis of the piezotolerant and psychrotolerant deep-sea iron reducing bacterium Shewanella piezotolerans WP3.</title>
        <authorList>
            <person name="Wang F."/>
            <person name="Wang J."/>
            <person name="Jian H."/>
            <person name="Zhang B."/>
            <person name="Li S."/>
            <person name="Wang F."/>
            <person name="Zeng X."/>
            <person name="Gao L."/>
            <person name="Bartlett D.H."/>
            <person name="Yu J."/>
            <person name="Hu S."/>
            <person name="Xiao X."/>
        </authorList>
    </citation>
    <scope>NUCLEOTIDE SEQUENCE [LARGE SCALE GENOMIC DNA]</scope>
    <source>
        <strain evidence="2">WP3 / JCM 13877</strain>
    </source>
</reference>
<dbReference type="KEGG" id="swp:swp_2713"/>